<dbReference type="InterPro" id="IPR050229">
    <property type="entry name" value="GlpE_sulfurtransferase"/>
</dbReference>
<feature type="signal peptide" evidence="1">
    <location>
        <begin position="1"/>
        <end position="22"/>
    </location>
</feature>
<reference evidence="3 4" key="1">
    <citation type="submission" date="2020-08" db="EMBL/GenBank/DDBJ databases">
        <title>Description of novel Flavobacterium F-380 isolate.</title>
        <authorList>
            <person name="Saticioglu I.B."/>
            <person name="Duman M."/>
            <person name="Altun S."/>
        </authorList>
    </citation>
    <scope>NUCLEOTIDE SEQUENCE [LARGE SCALE GENOMIC DNA]</scope>
    <source>
        <strain evidence="3 4">F-380</strain>
    </source>
</reference>
<feature type="chain" id="PRO_5046272827" evidence="1">
    <location>
        <begin position="23"/>
        <end position="141"/>
    </location>
</feature>
<dbReference type="Pfam" id="PF00581">
    <property type="entry name" value="Rhodanese"/>
    <property type="match status" value="1"/>
</dbReference>
<dbReference type="InterPro" id="IPR036873">
    <property type="entry name" value="Rhodanese-like_dom_sf"/>
</dbReference>
<dbReference type="PANTHER" id="PTHR43031:SF18">
    <property type="entry name" value="RHODANESE-RELATED SULFURTRANSFERASES"/>
    <property type="match status" value="1"/>
</dbReference>
<feature type="domain" description="Rhodanese" evidence="2">
    <location>
        <begin position="40"/>
        <end position="130"/>
    </location>
</feature>
<evidence type="ECO:0000259" key="2">
    <source>
        <dbReference type="PROSITE" id="PS50206"/>
    </source>
</evidence>
<evidence type="ECO:0000256" key="1">
    <source>
        <dbReference type="SAM" id="SignalP"/>
    </source>
</evidence>
<evidence type="ECO:0000313" key="3">
    <source>
        <dbReference type="EMBL" id="MBC5841339.1"/>
    </source>
</evidence>
<keyword evidence="1" id="KW-0732">Signal</keyword>
<gene>
    <name evidence="3" type="ORF">H8R23_07965</name>
</gene>
<organism evidence="3 4">
    <name type="scientific">Flavobacterium kayseriense</name>
    <dbReference type="NCBI Taxonomy" id="2764714"/>
    <lineage>
        <taxon>Bacteria</taxon>
        <taxon>Pseudomonadati</taxon>
        <taxon>Bacteroidota</taxon>
        <taxon>Flavobacteriia</taxon>
        <taxon>Flavobacteriales</taxon>
        <taxon>Flavobacteriaceae</taxon>
        <taxon>Flavobacterium</taxon>
    </lineage>
</organism>
<protein>
    <submittedName>
        <fullName evidence="3">Rhodanese-like domain-containing protein</fullName>
    </submittedName>
</protein>
<comment type="caution">
    <text evidence="3">The sequence shown here is derived from an EMBL/GenBank/DDBJ whole genome shotgun (WGS) entry which is preliminary data.</text>
</comment>
<dbReference type="Proteomes" id="UP000629963">
    <property type="component" value="Unassembled WGS sequence"/>
</dbReference>
<dbReference type="Gene3D" id="3.40.250.10">
    <property type="entry name" value="Rhodanese-like domain"/>
    <property type="match status" value="1"/>
</dbReference>
<proteinExistence type="predicted"/>
<name>A0ABR7J724_9FLAO</name>
<dbReference type="SUPFAM" id="SSF52821">
    <property type="entry name" value="Rhodanese/Cell cycle control phosphatase"/>
    <property type="match status" value="1"/>
</dbReference>
<dbReference type="InterPro" id="IPR001763">
    <property type="entry name" value="Rhodanese-like_dom"/>
</dbReference>
<dbReference type="PROSITE" id="PS50206">
    <property type="entry name" value="RHODANESE_3"/>
    <property type="match status" value="1"/>
</dbReference>
<dbReference type="CDD" id="cd00158">
    <property type="entry name" value="RHOD"/>
    <property type="match status" value="1"/>
</dbReference>
<keyword evidence="4" id="KW-1185">Reference proteome</keyword>
<evidence type="ECO:0000313" key="4">
    <source>
        <dbReference type="Proteomes" id="UP000629963"/>
    </source>
</evidence>
<dbReference type="SMART" id="SM00450">
    <property type="entry name" value="RHOD"/>
    <property type="match status" value="1"/>
</dbReference>
<dbReference type="PANTHER" id="PTHR43031">
    <property type="entry name" value="FAD-DEPENDENT OXIDOREDUCTASE"/>
    <property type="match status" value="1"/>
</dbReference>
<sequence length="141" mass="15571">MNFRSFLALLVTITLFACNAQTSDKIKTVSATEFANNINTAVKPQIIDVRTPGEYSAGYIKNATNIDWLGDAFEAETESLDKKKPVYVYCKSGNRSSKAVKKLEELGFTQIVELKGGISEWTNNYPITTDTTTDSKNTNKG</sequence>
<accession>A0ABR7J724</accession>
<dbReference type="PROSITE" id="PS51257">
    <property type="entry name" value="PROKAR_LIPOPROTEIN"/>
    <property type="match status" value="1"/>
</dbReference>
<dbReference type="EMBL" id="JACRUJ010000002">
    <property type="protein sequence ID" value="MBC5841339.1"/>
    <property type="molecule type" value="Genomic_DNA"/>
</dbReference>